<accession>A0AAE0Z2R6</accession>
<keyword evidence="2" id="KW-1185">Reference proteome</keyword>
<proteinExistence type="predicted"/>
<dbReference type="EMBL" id="JAWDGP010004927">
    <property type="protein sequence ID" value="KAK3761081.1"/>
    <property type="molecule type" value="Genomic_DNA"/>
</dbReference>
<reference evidence="1" key="1">
    <citation type="journal article" date="2023" name="G3 (Bethesda)">
        <title>A reference genome for the long-term kleptoplast-retaining sea slug Elysia crispata morphotype clarki.</title>
        <authorList>
            <person name="Eastman K.E."/>
            <person name="Pendleton A.L."/>
            <person name="Shaikh M.A."/>
            <person name="Suttiyut T."/>
            <person name="Ogas R."/>
            <person name="Tomko P."/>
            <person name="Gavelis G."/>
            <person name="Widhalm J.R."/>
            <person name="Wisecaver J.H."/>
        </authorList>
    </citation>
    <scope>NUCLEOTIDE SEQUENCE</scope>
    <source>
        <strain evidence="1">ECLA1</strain>
    </source>
</reference>
<name>A0AAE0Z2R6_9GAST</name>
<gene>
    <name evidence="1" type="ORF">RRG08_022485</name>
</gene>
<dbReference type="AlphaFoldDB" id="A0AAE0Z2R6"/>
<sequence length="60" mass="6674">MLCVVYEACGDHDNHLHTVYTERSGSFCDNPDGNSVTNSEPIHRVRIVSCQRVAQIGADR</sequence>
<dbReference type="Proteomes" id="UP001283361">
    <property type="component" value="Unassembled WGS sequence"/>
</dbReference>
<evidence type="ECO:0000313" key="2">
    <source>
        <dbReference type="Proteomes" id="UP001283361"/>
    </source>
</evidence>
<comment type="caution">
    <text evidence="1">The sequence shown here is derived from an EMBL/GenBank/DDBJ whole genome shotgun (WGS) entry which is preliminary data.</text>
</comment>
<organism evidence="1 2">
    <name type="scientific">Elysia crispata</name>
    <name type="common">lettuce slug</name>
    <dbReference type="NCBI Taxonomy" id="231223"/>
    <lineage>
        <taxon>Eukaryota</taxon>
        <taxon>Metazoa</taxon>
        <taxon>Spiralia</taxon>
        <taxon>Lophotrochozoa</taxon>
        <taxon>Mollusca</taxon>
        <taxon>Gastropoda</taxon>
        <taxon>Heterobranchia</taxon>
        <taxon>Euthyneura</taxon>
        <taxon>Panpulmonata</taxon>
        <taxon>Sacoglossa</taxon>
        <taxon>Placobranchoidea</taxon>
        <taxon>Plakobranchidae</taxon>
        <taxon>Elysia</taxon>
    </lineage>
</organism>
<evidence type="ECO:0000313" key="1">
    <source>
        <dbReference type="EMBL" id="KAK3761081.1"/>
    </source>
</evidence>
<protein>
    <submittedName>
        <fullName evidence="1">Uncharacterized protein</fullName>
    </submittedName>
</protein>